<gene>
    <name evidence="1" type="ORF">LXT13_16135</name>
</gene>
<keyword evidence="2" id="KW-1185">Reference proteome</keyword>
<reference evidence="1 2" key="1">
    <citation type="submission" date="2021-12" db="EMBL/GenBank/DDBJ databases">
        <title>Genome seq of P8.</title>
        <authorList>
            <person name="Seo T."/>
        </authorList>
    </citation>
    <scope>NUCLEOTIDE SEQUENCE [LARGE SCALE GENOMIC DNA]</scope>
    <source>
        <strain evidence="1 2">P8</strain>
    </source>
</reference>
<name>A0ABS8XW48_9BURK</name>
<proteinExistence type="predicted"/>
<comment type="caution">
    <text evidence="1">The sequence shown here is derived from an EMBL/GenBank/DDBJ whole genome shotgun (WGS) entry which is preliminary data.</text>
</comment>
<evidence type="ECO:0000313" key="2">
    <source>
        <dbReference type="Proteomes" id="UP001200741"/>
    </source>
</evidence>
<protein>
    <recommendedName>
        <fullName evidence="3">Ketohydroxyglutarate aldolase</fullName>
    </recommendedName>
</protein>
<dbReference type="RefSeq" id="WP_233372985.1">
    <property type="nucleotide sequence ID" value="NZ_JAJTWU010000006.1"/>
</dbReference>
<organism evidence="1 2">
    <name type="scientific">Pelomonas cellulosilytica</name>
    <dbReference type="NCBI Taxonomy" id="2906762"/>
    <lineage>
        <taxon>Bacteria</taxon>
        <taxon>Pseudomonadati</taxon>
        <taxon>Pseudomonadota</taxon>
        <taxon>Betaproteobacteria</taxon>
        <taxon>Burkholderiales</taxon>
        <taxon>Sphaerotilaceae</taxon>
        <taxon>Roseateles</taxon>
    </lineage>
</organism>
<dbReference type="Proteomes" id="UP001200741">
    <property type="component" value="Unassembled WGS sequence"/>
</dbReference>
<accession>A0ABS8XW48</accession>
<sequence length="84" mass="8894">MPHSPTRLVEMVVTVADSHRESLSGLVQQLQARGLTDATALEAAGLITGHAPIEVLKDLQDVLGVRAVETSGMTQLPPPDSKIQ</sequence>
<evidence type="ECO:0008006" key="3">
    <source>
        <dbReference type="Google" id="ProtNLM"/>
    </source>
</evidence>
<evidence type="ECO:0000313" key="1">
    <source>
        <dbReference type="EMBL" id="MCE4555935.1"/>
    </source>
</evidence>
<dbReference type="EMBL" id="JAJTWU010000006">
    <property type="protein sequence ID" value="MCE4555935.1"/>
    <property type="molecule type" value="Genomic_DNA"/>
</dbReference>